<feature type="region of interest" description="Disordered" evidence="1">
    <location>
        <begin position="1"/>
        <end position="30"/>
    </location>
</feature>
<sequence>MKGSGKALTRHSSLAALPSTNTTSLSSCSTLGGPFSRSSLRDLGTHSTHSFRFPPPRPLLYLSLLNVHVGQG</sequence>
<evidence type="ECO:0000256" key="1">
    <source>
        <dbReference type="SAM" id="MobiDB-lite"/>
    </source>
</evidence>
<accession>A0A8C9V5B9</accession>
<dbReference type="Ensembl" id="ENSSFOT00015023689.2">
    <property type="protein sequence ID" value="ENSSFOP00015023433.1"/>
    <property type="gene ID" value="ENSSFOG00015015073.2"/>
</dbReference>
<dbReference type="Proteomes" id="UP000694397">
    <property type="component" value="Chromosome 12"/>
</dbReference>
<name>A0A8C9V5B9_SCLFO</name>
<reference evidence="2" key="2">
    <citation type="submission" date="2025-08" db="UniProtKB">
        <authorList>
            <consortium name="Ensembl"/>
        </authorList>
    </citation>
    <scope>IDENTIFICATION</scope>
</reference>
<proteinExistence type="predicted"/>
<reference evidence="2" key="3">
    <citation type="submission" date="2025-09" db="UniProtKB">
        <authorList>
            <consortium name="Ensembl"/>
        </authorList>
    </citation>
    <scope>IDENTIFICATION</scope>
</reference>
<feature type="compositionally biased region" description="Low complexity" evidence="1">
    <location>
        <begin position="12"/>
        <end position="30"/>
    </location>
</feature>
<organism evidence="2 3">
    <name type="scientific">Scleropages formosus</name>
    <name type="common">Asian bonytongue</name>
    <name type="synonym">Osteoglossum formosum</name>
    <dbReference type="NCBI Taxonomy" id="113540"/>
    <lineage>
        <taxon>Eukaryota</taxon>
        <taxon>Metazoa</taxon>
        <taxon>Chordata</taxon>
        <taxon>Craniata</taxon>
        <taxon>Vertebrata</taxon>
        <taxon>Euteleostomi</taxon>
        <taxon>Actinopterygii</taxon>
        <taxon>Neopterygii</taxon>
        <taxon>Teleostei</taxon>
        <taxon>Osteoglossocephala</taxon>
        <taxon>Osteoglossomorpha</taxon>
        <taxon>Osteoglossiformes</taxon>
        <taxon>Osteoglossidae</taxon>
        <taxon>Scleropages</taxon>
    </lineage>
</organism>
<dbReference type="GeneTree" id="ENSGT00940000177166"/>
<reference evidence="2 3" key="1">
    <citation type="submission" date="2019-04" db="EMBL/GenBank/DDBJ databases">
        <authorList>
            <consortium name="Wellcome Sanger Institute Data Sharing"/>
        </authorList>
    </citation>
    <scope>NUCLEOTIDE SEQUENCE [LARGE SCALE GENOMIC DNA]</scope>
</reference>
<dbReference type="AlphaFoldDB" id="A0A8C9V5B9"/>
<keyword evidence="3" id="KW-1185">Reference proteome</keyword>
<dbReference type="PROSITE" id="PS51257">
    <property type="entry name" value="PROKAR_LIPOPROTEIN"/>
    <property type="match status" value="1"/>
</dbReference>
<evidence type="ECO:0000313" key="2">
    <source>
        <dbReference type="Ensembl" id="ENSSFOP00015023433.1"/>
    </source>
</evidence>
<protein>
    <submittedName>
        <fullName evidence="2">Uncharacterized protein</fullName>
    </submittedName>
</protein>
<evidence type="ECO:0000313" key="3">
    <source>
        <dbReference type="Proteomes" id="UP000694397"/>
    </source>
</evidence>